<dbReference type="Pfam" id="PF10901">
    <property type="entry name" value="DUF2690"/>
    <property type="match status" value="1"/>
</dbReference>
<proteinExistence type="predicted"/>
<dbReference type="InterPro" id="IPR021224">
    <property type="entry name" value="DUF2690"/>
</dbReference>
<feature type="transmembrane region" description="Helical" evidence="2">
    <location>
        <begin position="279"/>
        <end position="299"/>
    </location>
</feature>
<dbReference type="EMBL" id="BNDW01000004">
    <property type="protein sequence ID" value="GHI19025.1"/>
    <property type="molecule type" value="Genomic_DNA"/>
</dbReference>
<sequence length="440" mass="44610">MIKGHVRANEGQVRAAPCGTEVTIPVHPAAGPGVPLARRSCHPSRNFDEGVHMSAWKALSGELDPDVRTFTERLRLVIDRSGLGVVAVAERTHHERGDWEAYLNAHRPVPRSAVVALSDITGADLGPLAAHWEHADRAWKRLLRDRAVPDGAPATATVPRQAEGAVRGEARAPEGTEGRPEAVRDAGRAPEAVRGEARAPEAAPRAGGWPEVVRGPERAPEGVPGGARAPEGVPAERTMRIRPVPPAPVPQAGPAPAPASGGPAPGPAPRRGARRASPLLYAAGVVGAALVVTAAVLLVDLGGPDARPEARPAPPPATTAPAATPSLPEGVRCTGADCGGLDPEDMGCGGPLATTVDRMRLGGALVEVRHSEACAAAWARISGGAPGDEVSVQAGTAIQVANVLEGGDSGAYTAMIPVPSGTAARACAALSGGEDGCTGG</sequence>
<comment type="caution">
    <text evidence="3">The sequence shown here is derived from an EMBL/GenBank/DDBJ whole genome shotgun (WGS) entry which is preliminary data.</text>
</comment>
<gene>
    <name evidence="3" type="ORF">Shyd_03960</name>
</gene>
<organism evidence="3 4">
    <name type="scientific">Streptomyces hydrogenans</name>
    <dbReference type="NCBI Taxonomy" id="1873719"/>
    <lineage>
        <taxon>Bacteria</taxon>
        <taxon>Bacillati</taxon>
        <taxon>Actinomycetota</taxon>
        <taxon>Actinomycetes</taxon>
        <taxon>Kitasatosporales</taxon>
        <taxon>Streptomycetaceae</taxon>
        <taxon>Streptomyces</taxon>
    </lineage>
</organism>
<evidence type="ECO:0000313" key="3">
    <source>
        <dbReference type="EMBL" id="GHI19025.1"/>
    </source>
</evidence>
<keyword evidence="2" id="KW-0812">Transmembrane</keyword>
<feature type="region of interest" description="Disordered" evidence="1">
    <location>
        <begin position="307"/>
        <end position="329"/>
    </location>
</feature>
<feature type="compositionally biased region" description="Basic and acidic residues" evidence="1">
    <location>
        <begin position="166"/>
        <end position="199"/>
    </location>
</feature>
<evidence type="ECO:0000256" key="1">
    <source>
        <dbReference type="SAM" id="MobiDB-lite"/>
    </source>
</evidence>
<name>A0ABQ3P1Z0_9ACTN</name>
<feature type="region of interest" description="Disordered" evidence="1">
    <location>
        <begin position="150"/>
        <end position="273"/>
    </location>
</feature>
<dbReference type="Proteomes" id="UP001052739">
    <property type="component" value="Unassembled WGS sequence"/>
</dbReference>
<evidence type="ECO:0000256" key="2">
    <source>
        <dbReference type="SAM" id="Phobius"/>
    </source>
</evidence>
<protein>
    <recommendedName>
        <fullName evidence="5">DUF2690 domain-containing protein</fullName>
    </recommendedName>
</protein>
<feature type="compositionally biased region" description="Low complexity" evidence="1">
    <location>
        <begin position="200"/>
        <end position="211"/>
    </location>
</feature>
<evidence type="ECO:0000313" key="4">
    <source>
        <dbReference type="Proteomes" id="UP001052739"/>
    </source>
</evidence>
<reference evidence="3" key="1">
    <citation type="submission" date="2024-05" db="EMBL/GenBank/DDBJ databases">
        <title>Whole genome shotgun sequence of Streptomyces hydrogenans NBRC 13475.</title>
        <authorList>
            <person name="Komaki H."/>
            <person name="Tamura T."/>
        </authorList>
    </citation>
    <scope>NUCLEOTIDE SEQUENCE</scope>
    <source>
        <strain evidence="3">NBRC 13475</strain>
    </source>
</reference>
<evidence type="ECO:0008006" key="5">
    <source>
        <dbReference type="Google" id="ProtNLM"/>
    </source>
</evidence>
<accession>A0ABQ3P1Z0</accession>
<keyword evidence="2" id="KW-1133">Transmembrane helix</keyword>
<feature type="compositionally biased region" description="Pro residues" evidence="1">
    <location>
        <begin position="243"/>
        <end position="257"/>
    </location>
</feature>
<keyword evidence="2" id="KW-0472">Membrane</keyword>
<keyword evidence="4" id="KW-1185">Reference proteome</keyword>